<keyword evidence="3 6" id="KW-0812">Transmembrane</keyword>
<dbReference type="PANTHER" id="PTHR30177:SF33">
    <property type="entry name" value="POSSIBLE OSMOPROTECTANT (GLYCINE BETAINE_CARNITINE_CHOLINE_L-PROLINE) TRANSPORT INTEGRAL MEMBRANE PROTEIN ABC TRANSPORTER PROZ"/>
    <property type="match status" value="1"/>
</dbReference>
<dbReference type="GO" id="GO:0031460">
    <property type="term" value="P:glycine betaine transport"/>
    <property type="evidence" value="ECO:0007669"/>
    <property type="project" value="TreeGrafter"/>
</dbReference>
<dbReference type="GO" id="GO:0055085">
    <property type="term" value="P:transmembrane transport"/>
    <property type="evidence" value="ECO:0007669"/>
    <property type="project" value="InterPro"/>
</dbReference>
<feature type="region of interest" description="Disordered" evidence="7">
    <location>
        <begin position="223"/>
        <end position="254"/>
    </location>
</feature>
<dbReference type="InterPro" id="IPR000515">
    <property type="entry name" value="MetI-like"/>
</dbReference>
<evidence type="ECO:0000256" key="6">
    <source>
        <dbReference type="RuleBase" id="RU363032"/>
    </source>
</evidence>
<feature type="transmembrane region" description="Helical" evidence="6">
    <location>
        <begin position="76"/>
        <end position="103"/>
    </location>
</feature>
<comment type="subcellular location">
    <subcellularLocation>
        <location evidence="6">Cell membrane</location>
        <topology evidence="6">Multi-pass membrane protein</topology>
    </subcellularLocation>
    <subcellularLocation>
        <location evidence="1">Membrane</location>
        <topology evidence="1">Multi-pass membrane protein</topology>
    </subcellularLocation>
</comment>
<dbReference type="CDD" id="cd06261">
    <property type="entry name" value="TM_PBP2"/>
    <property type="match status" value="1"/>
</dbReference>
<evidence type="ECO:0000256" key="4">
    <source>
        <dbReference type="ARBA" id="ARBA00022989"/>
    </source>
</evidence>
<feature type="domain" description="ABC transmembrane type-1" evidence="8">
    <location>
        <begin position="28"/>
        <end position="208"/>
    </location>
</feature>
<dbReference type="Proteomes" id="UP000515728">
    <property type="component" value="Chromosome"/>
</dbReference>
<feature type="compositionally biased region" description="Low complexity" evidence="7">
    <location>
        <begin position="223"/>
        <end position="233"/>
    </location>
</feature>
<dbReference type="PROSITE" id="PS50928">
    <property type="entry name" value="ABC_TM1"/>
    <property type="match status" value="1"/>
</dbReference>
<reference evidence="9 10" key="1">
    <citation type="submission" date="2020-08" db="EMBL/GenBank/DDBJ databases">
        <authorList>
            <person name="Mo P."/>
        </authorList>
    </citation>
    <scope>NUCLEOTIDE SEQUENCE [LARGE SCALE GENOMIC DNA]</scope>
    <source>
        <strain evidence="9 10">CGMCC 4.1532</strain>
    </source>
</reference>
<feature type="transmembrane region" description="Helical" evidence="6">
    <location>
        <begin position="191"/>
        <end position="211"/>
    </location>
</feature>
<evidence type="ECO:0000313" key="10">
    <source>
        <dbReference type="Proteomes" id="UP000515728"/>
    </source>
</evidence>
<keyword evidence="4 6" id="KW-1133">Transmembrane helix</keyword>
<dbReference type="KEGG" id="ppel:H6H00_13520"/>
<evidence type="ECO:0000256" key="5">
    <source>
        <dbReference type="ARBA" id="ARBA00023136"/>
    </source>
</evidence>
<evidence type="ECO:0000256" key="7">
    <source>
        <dbReference type="SAM" id="MobiDB-lite"/>
    </source>
</evidence>
<evidence type="ECO:0000259" key="8">
    <source>
        <dbReference type="PROSITE" id="PS50928"/>
    </source>
</evidence>
<evidence type="ECO:0000256" key="1">
    <source>
        <dbReference type="ARBA" id="ARBA00004141"/>
    </source>
</evidence>
<accession>A0A7G7MS21</accession>
<evidence type="ECO:0000256" key="2">
    <source>
        <dbReference type="ARBA" id="ARBA00022448"/>
    </source>
</evidence>
<dbReference type="GO" id="GO:0005886">
    <property type="term" value="C:plasma membrane"/>
    <property type="evidence" value="ECO:0007669"/>
    <property type="project" value="UniProtKB-SubCell"/>
</dbReference>
<dbReference type="Gene3D" id="1.10.3720.10">
    <property type="entry name" value="MetI-like"/>
    <property type="match status" value="1"/>
</dbReference>
<proteinExistence type="inferred from homology"/>
<dbReference type="Pfam" id="PF00528">
    <property type="entry name" value="BPD_transp_1"/>
    <property type="match status" value="1"/>
</dbReference>
<keyword evidence="5 6" id="KW-0472">Membrane</keyword>
<comment type="similarity">
    <text evidence="6">Belongs to the binding-protein-dependent transport system permease family.</text>
</comment>
<keyword evidence="2 6" id="KW-0813">Transport</keyword>
<dbReference type="InterPro" id="IPR035906">
    <property type="entry name" value="MetI-like_sf"/>
</dbReference>
<dbReference type="PANTHER" id="PTHR30177">
    <property type="entry name" value="GLYCINE BETAINE/L-PROLINE TRANSPORT SYSTEM PERMEASE PROTEIN PROW"/>
    <property type="match status" value="1"/>
</dbReference>
<evidence type="ECO:0000313" key="9">
    <source>
        <dbReference type="EMBL" id="QNG55582.1"/>
    </source>
</evidence>
<gene>
    <name evidence="9" type="ORF">H6H00_13520</name>
</gene>
<protein>
    <submittedName>
        <fullName evidence="9">ABC transporter permease</fullName>
    </submittedName>
</protein>
<name>A0A7G7MS21_9PSEU</name>
<organism evidence="9 10">
    <name type="scientific">Pseudonocardia petroleophila</name>
    <dbReference type="NCBI Taxonomy" id="37331"/>
    <lineage>
        <taxon>Bacteria</taxon>
        <taxon>Bacillati</taxon>
        <taxon>Actinomycetota</taxon>
        <taxon>Actinomycetes</taxon>
        <taxon>Pseudonocardiales</taxon>
        <taxon>Pseudonocardiaceae</taxon>
        <taxon>Pseudonocardia</taxon>
    </lineage>
</organism>
<keyword evidence="10" id="KW-1185">Reference proteome</keyword>
<sequence>MGALIADVIAWFGDPSNLTGSTGVPTRIVEHIRYSGVALIIAALIAVPIGALVGHTGRGGFAVVGVANGLRSLPEIGVVLLLVTFVGGVSLTPVTIALVVLAIPPLLGGTYAGVRNVDRATVDAARGMGMTEREILTKVELPNALPLIIGGLRTATLQVIATAAVAALVGVGGLGRYLIDGLGVRDYTQMAAGALLIAALALLAEAVLAGVQRLVVSPGLRTTASTGRRAAAPPSEPVEEPQTRSTPVPEPARS</sequence>
<dbReference type="EMBL" id="CP060131">
    <property type="protein sequence ID" value="QNG55582.1"/>
    <property type="molecule type" value="Genomic_DNA"/>
</dbReference>
<dbReference type="SUPFAM" id="SSF161098">
    <property type="entry name" value="MetI-like"/>
    <property type="match status" value="1"/>
</dbReference>
<feature type="transmembrane region" description="Helical" evidence="6">
    <location>
        <begin position="37"/>
        <end position="56"/>
    </location>
</feature>
<feature type="transmembrane region" description="Helical" evidence="6">
    <location>
        <begin position="159"/>
        <end position="179"/>
    </location>
</feature>
<evidence type="ECO:0000256" key="3">
    <source>
        <dbReference type="ARBA" id="ARBA00022692"/>
    </source>
</evidence>
<dbReference type="AlphaFoldDB" id="A0A7G7MS21"/>
<dbReference type="InterPro" id="IPR051204">
    <property type="entry name" value="ABC_transp_perm/SBD"/>
</dbReference>